<keyword evidence="2" id="KW-1185">Reference proteome</keyword>
<dbReference type="Proteomes" id="UP000658997">
    <property type="component" value="Unassembled WGS sequence"/>
</dbReference>
<comment type="caution">
    <text evidence="1">The sequence shown here is derived from an EMBL/GenBank/DDBJ whole genome shotgun (WGS) entry which is preliminary data.</text>
</comment>
<reference evidence="1" key="1">
    <citation type="submission" date="2018-08" db="EMBL/GenBank/DDBJ databases">
        <authorList>
            <person name="Guldener U."/>
        </authorList>
    </citation>
    <scope>NUCLEOTIDE SEQUENCE</scope>
    <source>
        <strain evidence="1">UB2</strain>
    </source>
</reference>
<dbReference type="EMBL" id="ULHB01000006">
    <property type="protein sequence ID" value="SYW75408.1"/>
    <property type="molecule type" value="Genomic_DNA"/>
</dbReference>
<proteinExistence type="predicted"/>
<organism evidence="1 2">
    <name type="scientific">Ustilago bromivora</name>
    <dbReference type="NCBI Taxonomy" id="307758"/>
    <lineage>
        <taxon>Eukaryota</taxon>
        <taxon>Fungi</taxon>
        <taxon>Dikarya</taxon>
        <taxon>Basidiomycota</taxon>
        <taxon>Ustilaginomycotina</taxon>
        <taxon>Ustilaginomycetes</taxon>
        <taxon>Ustilaginales</taxon>
        <taxon>Ustilaginaceae</taxon>
        <taxon>Ustilago</taxon>
    </lineage>
</organism>
<sequence>MGVIQFCKLDVVYMPDFSQPSYLFRWTKLVSIGSHHPPPCTPNTPLNAIRLLTAAQPYVSTVADLKSQEPPFADVSTADFGQADHSIQDDEIEDQAAQWMLSTDEYVQSPKKVWLEQPIEQGRLKTLQHLLPVEVNDPKYHIARQQNHNKFDPD</sequence>
<dbReference type="AlphaFoldDB" id="A0A8H8QHF5"/>
<protein>
    <submittedName>
        <fullName evidence="1">Uncharacterized protein</fullName>
    </submittedName>
</protein>
<evidence type="ECO:0000313" key="2">
    <source>
        <dbReference type="Proteomes" id="UP000658997"/>
    </source>
</evidence>
<gene>
    <name evidence="1" type="ORF">UBRO2_00643</name>
</gene>
<name>A0A8H8QHF5_9BASI</name>
<evidence type="ECO:0000313" key="1">
    <source>
        <dbReference type="EMBL" id="SYW75408.1"/>
    </source>
</evidence>
<accession>A0A8H8QHF5</accession>